<reference evidence="4 5" key="1">
    <citation type="submission" date="2024-11" db="EMBL/GenBank/DDBJ databases">
        <title>A near-complete genome assembly of Cinchona calisaya.</title>
        <authorList>
            <person name="Lian D.C."/>
            <person name="Zhao X.W."/>
            <person name="Wei L."/>
        </authorList>
    </citation>
    <scope>NUCLEOTIDE SEQUENCE [LARGE SCALE GENOMIC DNA]</scope>
    <source>
        <tissue evidence="4">Nenye</tissue>
    </source>
</reference>
<comment type="caution">
    <text evidence="4">The sequence shown here is derived from an EMBL/GenBank/DDBJ whole genome shotgun (WGS) entry which is preliminary data.</text>
</comment>
<feature type="chain" id="PRO_5044864888" evidence="3">
    <location>
        <begin position="20"/>
        <end position="494"/>
    </location>
</feature>
<dbReference type="PANTHER" id="PTHR11802">
    <property type="entry name" value="SERINE PROTEASE FAMILY S10 SERINE CARBOXYPEPTIDASE"/>
    <property type="match status" value="1"/>
</dbReference>
<dbReference type="Pfam" id="PF00450">
    <property type="entry name" value="Peptidase_S10"/>
    <property type="match status" value="2"/>
</dbReference>
<dbReference type="EMBL" id="JBJUIK010000004">
    <property type="protein sequence ID" value="KAL3530153.1"/>
    <property type="molecule type" value="Genomic_DNA"/>
</dbReference>
<dbReference type="SUPFAM" id="SSF53474">
    <property type="entry name" value="alpha/beta-Hydrolases"/>
    <property type="match status" value="1"/>
</dbReference>
<evidence type="ECO:0000313" key="5">
    <source>
        <dbReference type="Proteomes" id="UP001630127"/>
    </source>
</evidence>
<dbReference type="InterPro" id="IPR001563">
    <property type="entry name" value="Peptidase_S10"/>
</dbReference>
<evidence type="ECO:0000256" key="2">
    <source>
        <dbReference type="SAM" id="MobiDB-lite"/>
    </source>
</evidence>
<feature type="compositionally biased region" description="Basic and acidic residues" evidence="2">
    <location>
        <begin position="484"/>
        <end position="494"/>
    </location>
</feature>
<dbReference type="Proteomes" id="UP001630127">
    <property type="component" value="Unassembled WGS sequence"/>
</dbReference>
<dbReference type="PANTHER" id="PTHR11802:SF470">
    <property type="entry name" value="CARBOXYPEPTIDASE"/>
    <property type="match status" value="1"/>
</dbReference>
<dbReference type="Gene3D" id="3.40.50.1820">
    <property type="entry name" value="alpha/beta hydrolase"/>
    <property type="match status" value="1"/>
</dbReference>
<feature type="signal peptide" evidence="3">
    <location>
        <begin position="1"/>
        <end position="19"/>
    </location>
</feature>
<keyword evidence="5" id="KW-1185">Reference proteome</keyword>
<evidence type="ECO:0000313" key="4">
    <source>
        <dbReference type="EMBL" id="KAL3530153.1"/>
    </source>
</evidence>
<dbReference type="PRINTS" id="PR00724">
    <property type="entry name" value="CRBOXYPTASEC"/>
</dbReference>
<feature type="compositionally biased region" description="Basic and acidic residues" evidence="2">
    <location>
        <begin position="383"/>
        <end position="406"/>
    </location>
</feature>
<evidence type="ECO:0000256" key="1">
    <source>
        <dbReference type="ARBA" id="ARBA00009431"/>
    </source>
</evidence>
<comment type="similarity">
    <text evidence="1">Belongs to the peptidase S10 family.</text>
</comment>
<feature type="region of interest" description="Disordered" evidence="2">
    <location>
        <begin position="446"/>
        <end position="494"/>
    </location>
</feature>
<feature type="region of interest" description="Disordered" evidence="2">
    <location>
        <begin position="366"/>
        <end position="412"/>
    </location>
</feature>
<evidence type="ECO:0000256" key="3">
    <source>
        <dbReference type="SAM" id="SignalP"/>
    </source>
</evidence>
<feature type="compositionally biased region" description="Polar residues" evidence="2">
    <location>
        <begin position="468"/>
        <end position="479"/>
    </location>
</feature>
<gene>
    <name evidence="4" type="ORF">ACH5RR_009475</name>
</gene>
<dbReference type="InterPro" id="IPR029058">
    <property type="entry name" value="AB_hydrolase_fold"/>
</dbReference>
<keyword evidence="3" id="KW-0732">Signal</keyword>
<proteinExistence type="inferred from homology"/>
<protein>
    <submittedName>
        <fullName evidence="4">Uncharacterized protein</fullName>
    </submittedName>
</protein>
<accession>A0ABD3AGA1</accession>
<dbReference type="AlphaFoldDB" id="A0ABD3AGA1"/>
<name>A0ABD3AGA1_9GENT</name>
<organism evidence="4 5">
    <name type="scientific">Cinchona calisaya</name>
    <dbReference type="NCBI Taxonomy" id="153742"/>
    <lineage>
        <taxon>Eukaryota</taxon>
        <taxon>Viridiplantae</taxon>
        <taxon>Streptophyta</taxon>
        <taxon>Embryophyta</taxon>
        <taxon>Tracheophyta</taxon>
        <taxon>Spermatophyta</taxon>
        <taxon>Magnoliopsida</taxon>
        <taxon>eudicotyledons</taxon>
        <taxon>Gunneridae</taxon>
        <taxon>Pentapetalae</taxon>
        <taxon>asterids</taxon>
        <taxon>lamiids</taxon>
        <taxon>Gentianales</taxon>
        <taxon>Rubiaceae</taxon>
        <taxon>Cinchonoideae</taxon>
        <taxon>Cinchoneae</taxon>
        <taxon>Cinchona</taxon>
    </lineage>
</organism>
<sequence length="494" mass="54705">MEKIIILVLLALRCSCSNATQIDNLYRLLKSKRAQKSPDSVSWIDLHEKQEYSPVYIAHQDGLMDADKIDKLPGQPDNVDFNQYSGYVTVDPQAGRALFYYFVESPPNSSTNPLVLWLNGGPGCTSFGFGAMEELGPFRVNSDGRTLFRNNYAWNNVANVIFLESPAGVGFSYSNTTSDYNNTGDSRTAKDAYVCLSIGLRDSHNTKLGTFTSLEKVMLAITYLNLHILFCKIGNALIDDITTNEGRFDFAWSHALISDDSHEGLIEFCVNGNSSNAGECEKYLDKASNEIGDIYGNNIYAPLCLNPVLKNGSGGSLGVRLWEFHLVLANVAMDEKLAEVMRKFDLSSIEDEGARGKKGLEEMQFQGWLRSNGGRTSPTKGGNPDRQEIDKSLGKKGSEEPREEKSRARKTVASKVMIGMCERIERIKGKVENGALVELVESDNANRMKDDDISMGHNPNLKAKEENGQISEMQEQPGGSSMVLKREKERPEGD</sequence>